<dbReference type="Pfam" id="PF00069">
    <property type="entry name" value="Pkinase"/>
    <property type="match status" value="1"/>
</dbReference>
<dbReference type="PANTHER" id="PTHR24345">
    <property type="entry name" value="SERINE/THREONINE-PROTEIN KINASE PLK"/>
    <property type="match status" value="1"/>
</dbReference>
<evidence type="ECO:0000256" key="6">
    <source>
        <dbReference type="PROSITE-ProRule" id="PRU10141"/>
    </source>
</evidence>
<keyword evidence="5 6" id="KW-0067">ATP-binding</keyword>
<organism evidence="10 11">
    <name type="scientific">Sparassis crispa</name>
    <dbReference type="NCBI Taxonomy" id="139825"/>
    <lineage>
        <taxon>Eukaryota</taxon>
        <taxon>Fungi</taxon>
        <taxon>Dikarya</taxon>
        <taxon>Basidiomycota</taxon>
        <taxon>Agaricomycotina</taxon>
        <taxon>Agaricomycetes</taxon>
        <taxon>Polyporales</taxon>
        <taxon>Sparassidaceae</taxon>
        <taxon>Sparassis</taxon>
    </lineage>
</organism>
<feature type="region of interest" description="Disordered" evidence="8">
    <location>
        <begin position="367"/>
        <end position="434"/>
    </location>
</feature>
<dbReference type="PROSITE" id="PS00108">
    <property type="entry name" value="PROTEIN_KINASE_ST"/>
    <property type="match status" value="1"/>
</dbReference>
<keyword evidence="1 7" id="KW-0723">Serine/threonine-protein kinase</keyword>
<protein>
    <submittedName>
        <fullName evidence="10">Negative regulator of sexual conjugation and meiosis</fullName>
    </submittedName>
</protein>
<evidence type="ECO:0000313" key="11">
    <source>
        <dbReference type="Proteomes" id="UP000287166"/>
    </source>
</evidence>
<dbReference type="GeneID" id="38784565"/>
<accession>A0A401GZR8</accession>
<evidence type="ECO:0000256" key="2">
    <source>
        <dbReference type="ARBA" id="ARBA00022679"/>
    </source>
</evidence>
<evidence type="ECO:0000256" key="8">
    <source>
        <dbReference type="SAM" id="MobiDB-lite"/>
    </source>
</evidence>
<dbReference type="PANTHER" id="PTHR24345:SF91">
    <property type="entry name" value="SERINE_THREONINE-PROTEIN KINASE PLK4"/>
    <property type="match status" value="1"/>
</dbReference>
<dbReference type="AlphaFoldDB" id="A0A401GZR8"/>
<proteinExistence type="inferred from homology"/>
<evidence type="ECO:0000256" key="3">
    <source>
        <dbReference type="ARBA" id="ARBA00022741"/>
    </source>
</evidence>
<feature type="binding site" evidence="6">
    <location>
        <position position="75"/>
    </location>
    <ligand>
        <name>ATP</name>
        <dbReference type="ChEBI" id="CHEBI:30616"/>
    </ligand>
</feature>
<dbReference type="InterPro" id="IPR008271">
    <property type="entry name" value="Ser/Thr_kinase_AS"/>
</dbReference>
<comment type="caution">
    <text evidence="10">The sequence shown here is derived from an EMBL/GenBank/DDBJ whole genome shotgun (WGS) entry which is preliminary data.</text>
</comment>
<dbReference type="PROSITE" id="PS00107">
    <property type="entry name" value="PROTEIN_KINASE_ATP"/>
    <property type="match status" value="1"/>
</dbReference>
<dbReference type="SMART" id="SM00220">
    <property type="entry name" value="S_TKc"/>
    <property type="match status" value="1"/>
</dbReference>
<dbReference type="PROSITE" id="PS50011">
    <property type="entry name" value="PROTEIN_KINASE_DOM"/>
    <property type="match status" value="1"/>
</dbReference>
<dbReference type="Proteomes" id="UP000287166">
    <property type="component" value="Unassembled WGS sequence"/>
</dbReference>
<evidence type="ECO:0000256" key="7">
    <source>
        <dbReference type="RuleBase" id="RU000304"/>
    </source>
</evidence>
<dbReference type="SUPFAM" id="SSF56112">
    <property type="entry name" value="Protein kinase-like (PK-like)"/>
    <property type="match status" value="1"/>
</dbReference>
<feature type="region of interest" description="Disordered" evidence="8">
    <location>
        <begin position="1"/>
        <end position="21"/>
    </location>
</feature>
<evidence type="ECO:0000256" key="4">
    <source>
        <dbReference type="ARBA" id="ARBA00022777"/>
    </source>
</evidence>
<feature type="compositionally biased region" description="Low complexity" evidence="8">
    <location>
        <begin position="414"/>
        <end position="428"/>
    </location>
</feature>
<evidence type="ECO:0000313" key="10">
    <source>
        <dbReference type="EMBL" id="GBE87648.1"/>
    </source>
</evidence>
<dbReference type="InParanoid" id="A0A401GZR8"/>
<feature type="compositionally biased region" description="Polar residues" evidence="8">
    <location>
        <begin position="391"/>
        <end position="403"/>
    </location>
</feature>
<keyword evidence="3 6" id="KW-0547">Nucleotide-binding</keyword>
<name>A0A401GZR8_9APHY</name>
<dbReference type="Gene3D" id="1.10.510.10">
    <property type="entry name" value="Transferase(Phosphotransferase) domain 1"/>
    <property type="match status" value="1"/>
</dbReference>
<keyword evidence="2" id="KW-0808">Transferase</keyword>
<dbReference type="RefSeq" id="XP_027618561.1">
    <property type="nucleotide sequence ID" value="XM_027762760.1"/>
</dbReference>
<keyword evidence="4" id="KW-0418">Kinase</keyword>
<dbReference type="EMBL" id="BFAD01000011">
    <property type="protein sequence ID" value="GBE87648.1"/>
    <property type="molecule type" value="Genomic_DNA"/>
</dbReference>
<reference evidence="10 11" key="1">
    <citation type="journal article" date="2018" name="Sci. Rep.">
        <title>Genome sequence of the cauliflower mushroom Sparassis crispa (Hanabiratake) and its association with beneficial usage.</title>
        <authorList>
            <person name="Kiyama R."/>
            <person name="Furutani Y."/>
            <person name="Kawaguchi K."/>
            <person name="Nakanishi T."/>
        </authorList>
    </citation>
    <scope>NUCLEOTIDE SEQUENCE [LARGE SCALE GENOMIC DNA]</scope>
</reference>
<gene>
    <name evidence="10" type="ORF">SCP_1103250</name>
</gene>
<keyword evidence="11" id="KW-1185">Reference proteome</keyword>
<dbReference type="InterPro" id="IPR000719">
    <property type="entry name" value="Prot_kinase_dom"/>
</dbReference>
<evidence type="ECO:0000259" key="9">
    <source>
        <dbReference type="PROSITE" id="PS50011"/>
    </source>
</evidence>
<comment type="similarity">
    <text evidence="7">Belongs to the protein kinase superfamily.</text>
</comment>
<dbReference type="FunCoup" id="A0A401GZR8">
    <property type="interactions" value="269"/>
</dbReference>
<dbReference type="GO" id="GO:0005524">
    <property type="term" value="F:ATP binding"/>
    <property type="evidence" value="ECO:0007669"/>
    <property type="project" value="UniProtKB-UniRule"/>
</dbReference>
<dbReference type="GO" id="GO:0004674">
    <property type="term" value="F:protein serine/threonine kinase activity"/>
    <property type="evidence" value="ECO:0007669"/>
    <property type="project" value="UniProtKB-KW"/>
</dbReference>
<evidence type="ECO:0000256" key="1">
    <source>
        <dbReference type="ARBA" id="ARBA00022527"/>
    </source>
</evidence>
<dbReference type="InterPro" id="IPR011009">
    <property type="entry name" value="Kinase-like_dom_sf"/>
</dbReference>
<dbReference type="OrthoDB" id="541276at2759"/>
<feature type="domain" description="Protein kinase" evidence="9">
    <location>
        <begin position="38"/>
        <end position="311"/>
    </location>
</feature>
<dbReference type="STRING" id="139825.A0A401GZR8"/>
<sequence>MLHPSAYTRGPVSEPSTLERHKSSIPNFTGYLLDGGRFKLVKLLGAGAYGVVYRAVDLHAPSSSSATAPVERAIKILRKAGPAKSDTTQQRREISLHRLVSEHPNVVTVHDAFEDSKYFYLVMDYYPGGDLFRHICEKKVLVKNDEMVRKVFLQILDAVQACHRNKVFHRDLKPENIMCNVDGSQVYVGDFGLATSRPLSYTHGCGSSFYMSPECIGEELGFAAYSTKQSDIWSLGVILINMITGRNPWESARCTDSCFSEFILDPDYFYHCMPISRGVADILNGIFVLDPSSRTSIRRLRKAILAVDTFFMSATEEAQLAEAARASSDVLDANTSAHVIQSEVLFRGKDDDGMEIEEVDIGTMHPDFGEPHPAHDSLPPRPQTPFGRPMNDTTDSSHPSSAPTFEFDEDESVDLSSTSTSMSGYETSGPITPDVVKCEPTIDIPDFRGLGEPLCPLATGKERSASPTTRLLQRLELIAVSIV</sequence>
<dbReference type="InterPro" id="IPR017441">
    <property type="entry name" value="Protein_kinase_ATP_BS"/>
</dbReference>
<evidence type="ECO:0000256" key="5">
    <source>
        <dbReference type="ARBA" id="ARBA00022840"/>
    </source>
</evidence>
<dbReference type="GO" id="GO:0005634">
    <property type="term" value="C:nucleus"/>
    <property type="evidence" value="ECO:0007669"/>
    <property type="project" value="TreeGrafter"/>
</dbReference>